<feature type="transmembrane region" description="Helical" evidence="1">
    <location>
        <begin position="145"/>
        <end position="165"/>
    </location>
</feature>
<dbReference type="RefSeq" id="WP_060672538.1">
    <property type="nucleotide sequence ID" value="NZ_LIXZ01000007.1"/>
</dbReference>
<feature type="domain" description="PDZ" evidence="2">
    <location>
        <begin position="282"/>
        <end position="363"/>
    </location>
</feature>
<evidence type="ECO:0000256" key="1">
    <source>
        <dbReference type="SAM" id="Phobius"/>
    </source>
</evidence>
<feature type="transmembrane region" description="Helical" evidence="1">
    <location>
        <begin position="219"/>
        <end position="239"/>
    </location>
</feature>
<feature type="transmembrane region" description="Helical" evidence="1">
    <location>
        <begin position="55"/>
        <end position="72"/>
    </location>
</feature>
<gene>
    <name evidence="3" type="ORF">AM506_11000</name>
</gene>
<keyword evidence="3" id="KW-0645">Protease</keyword>
<dbReference type="PATRIC" id="fig|218284.4.peg.3901"/>
<evidence type="ECO:0000313" key="3">
    <source>
        <dbReference type="EMBL" id="KPL59472.1"/>
    </source>
</evidence>
<feature type="transmembrane region" description="Helical" evidence="1">
    <location>
        <begin position="104"/>
        <end position="125"/>
    </location>
</feature>
<dbReference type="eggNOG" id="COG0265">
    <property type="taxonomic scope" value="Bacteria"/>
</dbReference>
<dbReference type="InterPro" id="IPR001478">
    <property type="entry name" value="PDZ"/>
</dbReference>
<dbReference type="InterPro" id="IPR036034">
    <property type="entry name" value="PDZ_sf"/>
</dbReference>
<sequence>MIELWLLEVLKGAGKLFLHPVLYLSVFFAVMAGYYRVKRERRDFNTRLLDGYHDLRVLFSYGIVLGLLFSVATVAVGVVIPFAGILLIGAVSILFALTGRFQLMSATMTVGFSYLILVAVDYFQWDIPYVNTYVERLNLGLFSSIVVLLGLLTMIEGILIVLNGWKHTSPRLLKSARGLKVGAHLGKKLWLVPMFVLVPTGSLTIPFEWWPVFTLGTETYSLLCVPFLLGFQQLVKSTLPEVAIKQTGSRVFWLGAFVLTLAVTGFWAPLFSLGAAGVAILGRAWIGYRYRSAEDSKPYFFKRQPNGVMILGILPGSPARKLTLQVGEIVLKVNGVEVNTERAFYEALQKNGAYCKLEVLGTNGENRFTQGALYEGDHHELGIIFADEASGWEHHQVS</sequence>
<dbReference type="SMART" id="SM00228">
    <property type="entry name" value="PDZ"/>
    <property type="match status" value="1"/>
</dbReference>
<comment type="caution">
    <text evidence="3">The sequence shown here is derived from an EMBL/GenBank/DDBJ whole genome shotgun (WGS) entry which is preliminary data.</text>
</comment>
<dbReference type="PROSITE" id="PS50106">
    <property type="entry name" value="PDZ"/>
    <property type="match status" value="1"/>
</dbReference>
<feature type="transmembrane region" description="Helical" evidence="1">
    <location>
        <begin position="78"/>
        <end position="97"/>
    </location>
</feature>
<dbReference type="Proteomes" id="UP000050398">
    <property type="component" value="Unassembled WGS sequence"/>
</dbReference>
<name>A0A0P6W2Z5_9BACI</name>
<feature type="transmembrane region" description="Helical" evidence="1">
    <location>
        <begin position="189"/>
        <end position="207"/>
    </location>
</feature>
<organism evidence="3 4">
    <name type="scientific">Rossellomorea vietnamensis</name>
    <dbReference type="NCBI Taxonomy" id="218284"/>
    <lineage>
        <taxon>Bacteria</taxon>
        <taxon>Bacillati</taxon>
        <taxon>Bacillota</taxon>
        <taxon>Bacilli</taxon>
        <taxon>Bacillales</taxon>
        <taxon>Bacillaceae</taxon>
        <taxon>Rossellomorea</taxon>
    </lineage>
</organism>
<keyword evidence="1" id="KW-1133">Transmembrane helix</keyword>
<feature type="transmembrane region" description="Helical" evidence="1">
    <location>
        <begin position="16"/>
        <end position="35"/>
    </location>
</feature>
<keyword evidence="1" id="KW-0472">Membrane</keyword>
<reference evidence="3 4" key="1">
    <citation type="submission" date="2015-08" db="EMBL/GenBank/DDBJ databases">
        <title>Draft Genome Sequence of Bacillus vietnamensis UCD-SED5.</title>
        <authorList>
            <person name="Lee R.D."/>
            <person name="Jospin G."/>
            <person name="Lang J.M."/>
            <person name="Coil D.A."/>
            <person name="Eisen J.A."/>
        </authorList>
    </citation>
    <scope>NUCLEOTIDE SEQUENCE [LARGE SCALE GENOMIC DNA]</scope>
    <source>
        <strain evidence="3 4">UCD-SED5</strain>
    </source>
</reference>
<dbReference type="SUPFAM" id="SSF50156">
    <property type="entry name" value="PDZ domain-like"/>
    <property type="match status" value="1"/>
</dbReference>
<dbReference type="GO" id="GO:0008233">
    <property type="term" value="F:peptidase activity"/>
    <property type="evidence" value="ECO:0007669"/>
    <property type="project" value="UniProtKB-KW"/>
</dbReference>
<dbReference type="GO" id="GO:0006508">
    <property type="term" value="P:proteolysis"/>
    <property type="evidence" value="ECO:0007669"/>
    <property type="project" value="UniProtKB-KW"/>
</dbReference>
<evidence type="ECO:0000259" key="2">
    <source>
        <dbReference type="PROSITE" id="PS50106"/>
    </source>
</evidence>
<proteinExistence type="predicted"/>
<feature type="transmembrane region" description="Helical" evidence="1">
    <location>
        <begin position="251"/>
        <end position="267"/>
    </location>
</feature>
<dbReference type="OrthoDB" id="198399at2"/>
<protein>
    <submittedName>
        <fullName evidence="3">PDZ serine protease</fullName>
    </submittedName>
</protein>
<keyword evidence="1" id="KW-0812">Transmembrane</keyword>
<dbReference type="AlphaFoldDB" id="A0A0P6W2Z5"/>
<dbReference type="EMBL" id="LIXZ01000007">
    <property type="protein sequence ID" value="KPL59472.1"/>
    <property type="molecule type" value="Genomic_DNA"/>
</dbReference>
<accession>A0A0P6W2Z5</accession>
<dbReference type="Gene3D" id="2.30.42.10">
    <property type="match status" value="1"/>
</dbReference>
<evidence type="ECO:0000313" key="4">
    <source>
        <dbReference type="Proteomes" id="UP000050398"/>
    </source>
</evidence>
<keyword evidence="3" id="KW-0378">Hydrolase</keyword>